<dbReference type="EMBL" id="BMAW01052806">
    <property type="protein sequence ID" value="GFS87532.1"/>
    <property type="molecule type" value="Genomic_DNA"/>
</dbReference>
<organism evidence="1 2">
    <name type="scientific">Nephila pilipes</name>
    <name type="common">Giant wood spider</name>
    <name type="synonym">Nephila maculata</name>
    <dbReference type="NCBI Taxonomy" id="299642"/>
    <lineage>
        <taxon>Eukaryota</taxon>
        <taxon>Metazoa</taxon>
        <taxon>Ecdysozoa</taxon>
        <taxon>Arthropoda</taxon>
        <taxon>Chelicerata</taxon>
        <taxon>Arachnida</taxon>
        <taxon>Araneae</taxon>
        <taxon>Araneomorphae</taxon>
        <taxon>Entelegynae</taxon>
        <taxon>Araneoidea</taxon>
        <taxon>Nephilidae</taxon>
        <taxon>Nephila</taxon>
    </lineage>
</organism>
<sequence length="106" mass="12715">MILSCVRLCPLLVQEFEEGLKASCLSRYGFRDSYEIFEYTVKFLDVWDFEVISYKFSVGDASLRSRGELWKIFFCHAAFHFVEVIQLSFYLHWEPEEKQYIYEAEP</sequence>
<comment type="caution">
    <text evidence="1">The sequence shown here is derived from an EMBL/GenBank/DDBJ whole genome shotgun (WGS) entry which is preliminary data.</text>
</comment>
<evidence type="ECO:0000313" key="1">
    <source>
        <dbReference type="EMBL" id="GFS87532.1"/>
    </source>
</evidence>
<keyword evidence="2" id="KW-1185">Reference proteome</keyword>
<accession>A0A8X6T9T0</accession>
<gene>
    <name evidence="1" type="ORF">NPIL_120121</name>
</gene>
<proteinExistence type="predicted"/>
<reference evidence="1" key="1">
    <citation type="submission" date="2020-08" db="EMBL/GenBank/DDBJ databases">
        <title>Multicomponent nature underlies the extraordinary mechanical properties of spider dragline silk.</title>
        <authorList>
            <person name="Kono N."/>
            <person name="Nakamura H."/>
            <person name="Mori M."/>
            <person name="Yoshida Y."/>
            <person name="Ohtoshi R."/>
            <person name="Malay A.D."/>
            <person name="Moran D.A.P."/>
            <person name="Tomita M."/>
            <person name="Numata K."/>
            <person name="Arakawa K."/>
        </authorList>
    </citation>
    <scope>NUCLEOTIDE SEQUENCE</scope>
</reference>
<name>A0A8X6T9T0_NEPPI</name>
<protein>
    <submittedName>
        <fullName evidence="1">Uncharacterized protein</fullName>
    </submittedName>
</protein>
<evidence type="ECO:0000313" key="2">
    <source>
        <dbReference type="Proteomes" id="UP000887013"/>
    </source>
</evidence>
<dbReference type="AlphaFoldDB" id="A0A8X6T9T0"/>
<dbReference type="Proteomes" id="UP000887013">
    <property type="component" value="Unassembled WGS sequence"/>
</dbReference>